<gene>
    <name evidence="1" type="ordered locus">GAU_1107</name>
</gene>
<evidence type="ECO:0000313" key="1">
    <source>
        <dbReference type="EMBL" id="BAH38149.1"/>
    </source>
</evidence>
<dbReference type="KEGG" id="gau:GAU_1107"/>
<name>C1A7D9_GEMAT</name>
<dbReference type="STRING" id="379066.GAU_1107"/>
<dbReference type="GO" id="GO:0016832">
    <property type="term" value="F:aldehyde-lyase activity"/>
    <property type="evidence" value="ECO:0007669"/>
    <property type="project" value="InterPro"/>
</dbReference>
<dbReference type="PANTHER" id="PTHR30304">
    <property type="entry name" value="D-TAGATOSE-1,6-BISPHOSPHATE ALDOLASE"/>
    <property type="match status" value="1"/>
</dbReference>
<accession>C1A7D9</accession>
<dbReference type="HOGENOM" id="CLU_612405_0_0_0"/>
<dbReference type="InterPro" id="IPR050246">
    <property type="entry name" value="Class_II_FBP_aldolase"/>
</dbReference>
<dbReference type="SUPFAM" id="SSF51569">
    <property type="entry name" value="Aldolase"/>
    <property type="match status" value="1"/>
</dbReference>
<dbReference type="AlphaFoldDB" id="C1A7D9"/>
<evidence type="ECO:0000313" key="2">
    <source>
        <dbReference type="Proteomes" id="UP000002209"/>
    </source>
</evidence>
<dbReference type="Pfam" id="PF01116">
    <property type="entry name" value="F_bP_aldolase"/>
    <property type="match status" value="1"/>
</dbReference>
<dbReference type="EMBL" id="AP009153">
    <property type="protein sequence ID" value="BAH38149.1"/>
    <property type="molecule type" value="Genomic_DNA"/>
</dbReference>
<reference evidence="2" key="1">
    <citation type="submission" date="2006-03" db="EMBL/GenBank/DDBJ databases">
        <title>Complete genome sequence of Gemmatimonas aurantiaca T-27 that represents a novel phylum Gemmatimonadetes.</title>
        <authorList>
            <person name="Takasaki K."/>
            <person name="Ichikawa N."/>
            <person name="Miura H."/>
            <person name="Matsushita S."/>
            <person name="Watanabe Y."/>
            <person name="Oguchi A."/>
            <person name="Ankai A."/>
            <person name="Yashiro I."/>
            <person name="Takahashi M."/>
            <person name="Terui Y."/>
            <person name="Fukui S."/>
            <person name="Yokoyama H."/>
            <person name="Tanikawa S."/>
            <person name="Hanada S."/>
            <person name="Kamagata Y."/>
            <person name="Fujita N."/>
        </authorList>
    </citation>
    <scope>NUCLEOTIDE SEQUENCE [LARGE SCALE GENOMIC DNA]</scope>
    <source>
        <strain evidence="2">T-27 / DSM 14586 / JCM 11422 / NBRC 100505</strain>
    </source>
</reference>
<dbReference type="Proteomes" id="UP000002209">
    <property type="component" value="Chromosome"/>
</dbReference>
<dbReference type="GO" id="GO:0005975">
    <property type="term" value="P:carbohydrate metabolic process"/>
    <property type="evidence" value="ECO:0007669"/>
    <property type="project" value="InterPro"/>
</dbReference>
<dbReference type="InterPro" id="IPR013785">
    <property type="entry name" value="Aldolase_TIM"/>
</dbReference>
<dbReference type="eggNOG" id="COG0191">
    <property type="taxonomic scope" value="Bacteria"/>
</dbReference>
<dbReference type="PANTHER" id="PTHR30304:SF0">
    <property type="entry name" value="D-TAGATOSE-1,6-BISPHOSPHATE ALDOLASE SUBUNIT GATY-RELATED"/>
    <property type="match status" value="1"/>
</dbReference>
<dbReference type="Gene3D" id="3.20.20.70">
    <property type="entry name" value="Aldolase class I"/>
    <property type="match status" value="1"/>
</dbReference>
<protein>
    <submittedName>
        <fullName evidence="1">Putative fructose-bisphosphate aldolase</fullName>
    </submittedName>
</protein>
<keyword evidence="2" id="KW-1185">Reference proteome</keyword>
<dbReference type="InterPro" id="IPR000771">
    <property type="entry name" value="FBA_II"/>
</dbReference>
<organism evidence="1 2">
    <name type="scientific">Gemmatimonas aurantiaca (strain DSM 14586 / JCM 11422 / NBRC 100505 / T-27)</name>
    <dbReference type="NCBI Taxonomy" id="379066"/>
    <lineage>
        <taxon>Bacteria</taxon>
        <taxon>Pseudomonadati</taxon>
        <taxon>Gemmatimonadota</taxon>
        <taxon>Gemmatimonadia</taxon>
        <taxon>Gemmatimonadales</taxon>
        <taxon>Gemmatimonadaceae</taxon>
        <taxon>Gemmatimonas</taxon>
    </lineage>
</organism>
<sequence>MLCRAGPLNSSMTDSTTSPASLFGGAVSVADGRVQVRDAAALQSAHLDALVQQAVFGATEGERDYARWLIWEIGQAVGVRAASIHDLYIARGEGKCAGFTVPAINVRALAYDTARSIFRTAKQMDAGAFLLEIARSEIAYTEQRPAEYVAVMLAAALREGFRGPVFIQGDHFQVNHKKYAVDPVTEVNAVKALVTEAVAAGFYNIDVDTSTLVDLSKPNLDEQQRLNYEVCVDITRFVRDAEPEGVTISIGGEIGEVGTENSTPAELEAFMDGFNRTLAAQAPGTAGLSKISVQSGTSHGGVVLADGSIADVALDLDTLGTLSKMARDRYQMAGAVQHGASTLPDGAFNNFPRVETAEIHLATNFQNIMYDHIPASLREEIYAWLDVNAKDERKEKDSNEQFYYKTRKKAIGPFKKKLWALPADVRQALGAAYDAKFTFLFTQLAIGGTRQYVEQFVNAPVLHRPLPDGASTIVAAPDDADLSD</sequence>
<proteinExistence type="predicted"/>
<dbReference type="GO" id="GO:0008270">
    <property type="term" value="F:zinc ion binding"/>
    <property type="evidence" value="ECO:0007669"/>
    <property type="project" value="InterPro"/>
</dbReference>